<accession>A0ABS6U1X6</accession>
<name>A0ABS6U1X6_9PSEU</name>
<evidence type="ECO:0000313" key="7">
    <source>
        <dbReference type="Proteomes" id="UP000694300"/>
    </source>
</evidence>
<dbReference type="PROSITE" id="PS50043">
    <property type="entry name" value="HTH_LUXR_2"/>
    <property type="match status" value="1"/>
</dbReference>
<organism evidence="6 7">
    <name type="scientific">Pseudonocardia oceani</name>
    <dbReference type="NCBI Taxonomy" id="2792013"/>
    <lineage>
        <taxon>Bacteria</taxon>
        <taxon>Bacillati</taxon>
        <taxon>Actinomycetota</taxon>
        <taxon>Actinomycetes</taxon>
        <taxon>Pseudonocardiales</taxon>
        <taxon>Pseudonocardiaceae</taxon>
        <taxon>Pseudonocardia</taxon>
    </lineage>
</organism>
<evidence type="ECO:0000313" key="6">
    <source>
        <dbReference type="EMBL" id="MBW0126243.1"/>
    </source>
</evidence>
<protein>
    <submittedName>
        <fullName evidence="6">Response regulator transcription factor</fullName>
    </submittedName>
</protein>
<evidence type="ECO:0000259" key="5">
    <source>
        <dbReference type="PROSITE" id="PS50110"/>
    </source>
</evidence>
<keyword evidence="7" id="KW-1185">Reference proteome</keyword>
<dbReference type="PANTHER" id="PTHR43214">
    <property type="entry name" value="TWO-COMPONENT RESPONSE REGULATOR"/>
    <property type="match status" value="1"/>
</dbReference>
<dbReference type="PROSITE" id="PS00622">
    <property type="entry name" value="HTH_LUXR_1"/>
    <property type="match status" value="1"/>
</dbReference>
<feature type="modified residue" description="4-aspartylphosphate" evidence="3">
    <location>
        <position position="65"/>
    </location>
</feature>
<reference evidence="6 7" key="1">
    <citation type="submission" date="2020-11" db="EMBL/GenBank/DDBJ databases">
        <title>Pseudonocardia abyssalis sp. nov. and Pseudonocardia oceani sp. nov., description and phylogenomic analysis of two novel actinomycetes isolated from the deep Southern Ocean.</title>
        <authorList>
            <person name="Parra J."/>
        </authorList>
    </citation>
    <scope>NUCLEOTIDE SEQUENCE [LARGE SCALE GENOMIC DNA]</scope>
    <source>
        <strain evidence="7">KRD185</strain>
    </source>
</reference>
<dbReference type="RefSeq" id="WP_218591563.1">
    <property type="nucleotide sequence ID" value="NZ_JADQDE010000091.1"/>
</dbReference>
<evidence type="ECO:0000256" key="2">
    <source>
        <dbReference type="ARBA" id="ARBA00023125"/>
    </source>
</evidence>
<dbReference type="PANTHER" id="PTHR43214:SF43">
    <property type="entry name" value="TWO-COMPONENT RESPONSE REGULATOR"/>
    <property type="match status" value="1"/>
</dbReference>
<dbReference type="SMART" id="SM00421">
    <property type="entry name" value="HTH_LUXR"/>
    <property type="match status" value="1"/>
</dbReference>
<comment type="caution">
    <text evidence="6">The sequence shown here is derived from an EMBL/GenBank/DDBJ whole genome shotgun (WGS) entry which is preliminary data.</text>
</comment>
<dbReference type="CDD" id="cd17535">
    <property type="entry name" value="REC_NarL-like"/>
    <property type="match status" value="1"/>
</dbReference>
<dbReference type="PROSITE" id="PS50110">
    <property type="entry name" value="RESPONSE_REGULATORY"/>
    <property type="match status" value="1"/>
</dbReference>
<keyword evidence="1 3" id="KW-0597">Phosphoprotein</keyword>
<dbReference type="InterPro" id="IPR058245">
    <property type="entry name" value="NreC/VraR/RcsB-like_REC"/>
</dbReference>
<evidence type="ECO:0000256" key="1">
    <source>
        <dbReference type="ARBA" id="ARBA00022553"/>
    </source>
</evidence>
<dbReference type="Pfam" id="PF00072">
    <property type="entry name" value="Response_reg"/>
    <property type="match status" value="1"/>
</dbReference>
<dbReference type="InterPro" id="IPR000792">
    <property type="entry name" value="Tscrpt_reg_LuxR_C"/>
</dbReference>
<dbReference type="SMART" id="SM00448">
    <property type="entry name" value="REC"/>
    <property type="match status" value="1"/>
</dbReference>
<gene>
    <name evidence="6" type="ORF">I4I82_00840</name>
</gene>
<dbReference type="CDD" id="cd06170">
    <property type="entry name" value="LuxR_C_like"/>
    <property type="match status" value="1"/>
</dbReference>
<dbReference type="EMBL" id="JADQDF010000001">
    <property type="protein sequence ID" value="MBW0126243.1"/>
    <property type="molecule type" value="Genomic_DNA"/>
</dbReference>
<dbReference type="Proteomes" id="UP000694300">
    <property type="component" value="Unassembled WGS sequence"/>
</dbReference>
<feature type="domain" description="HTH luxR-type" evidence="4">
    <location>
        <begin position="154"/>
        <end position="219"/>
    </location>
</feature>
<dbReference type="Pfam" id="PF00196">
    <property type="entry name" value="GerE"/>
    <property type="match status" value="1"/>
</dbReference>
<evidence type="ECO:0000256" key="3">
    <source>
        <dbReference type="PROSITE-ProRule" id="PRU00169"/>
    </source>
</evidence>
<sequence length="221" mass="23646">MSPGHLAAARVSTVLIADDHPLVTHGIDRVLATASDEFAVVAACHSGRETLIAAAERQPDLVLLDVRLGDMNGAEVCLRLGAEVPRARTVVLTAFDDTENLRRCLEAGAAGVLLKGSLDLDLPQALRDVRDGRMVIDAGVARALEAARGILGPDGTTVPQLRPRELDVLRLMAAGMTTRSIATELDLSLNTIRTYTQSLMTKLGAHTRVQAIVFAQRLQMI</sequence>
<dbReference type="InterPro" id="IPR001789">
    <property type="entry name" value="Sig_transdc_resp-reg_receiver"/>
</dbReference>
<feature type="domain" description="Response regulatory" evidence="5">
    <location>
        <begin position="13"/>
        <end position="130"/>
    </location>
</feature>
<keyword evidence="2" id="KW-0238">DNA-binding</keyword>
<proteinExistence type="predicted"/>
<dbReference type="InterPro" id="IPR039420">
    <property type="entry name" value="WalR-like"/>
</dbReference>
<evidence type="ECO:0000259" key="4">
    <source>
        <dbReference type="PROSITE" id="PS50043"/>
    </source>
</evidence>